<evidence type="ECO:0000313" key="2">
    <source>
        <dbReference type="EMBL" id="MFC4638993.1"/>
    </source>
</evidence>
<dbReference type="InterPro" id="IPR021109">
    <property type="entry name" value="Peptidase_aspartic_dom_sf"/>
</dbReference>
<dbReference type="Gene3D" id="2.40.70.10">
    <property type="entry name" value="Acid Proteases"/>
    <property type="match status" value="1"/>
</dbReference>
<dbReference type="RefSeq" id="WP_380061997.1">
    <property type="nucleotide sequence ID" value="NZ_JBHSEI010000008.1"/>
</dbReference>
<dbReference type="Proteomes" id="UP001595952">
    <property type="component" value="Unassembled WGS sequence"/>
</dbReference>
<organism evidence="2 3">
    <name type="scientific">Deinococcus hohokamensis</name>
    <dbReference type="NCBI Taxonomy" id="309883"/>
    <lineage>
        <taxon>Bacteria</taxon>
        <taxon>Thermotogati</taxon>
        <taxon>Deinococcota</taxon>
        <taxon>Deinococci</taxon>
        <taxon>Deinococcales</taxon>
        <taxon>Deinococcaceae</taxon>
        <taxon>Deinococcus</taxon>
    </lineage>
</organism>
<proteinExistence type="predicted"/>
<dbReference type="SMART" id="SM00228">
    <property type="entry name" value="PDZ"/>
    <property type="match status" value="1"/>
</dbReference>
<dbReference type="SUPFAM" id="SSF50156">
    <property type="entry name" value="PDZ domain-like"/>
    <property type="match status" value="1"/>
</dbReference>
<dbReference type="Gene3D" id="2.30.42.10">
    <property type="match status" value="1"/>
</dbReference>
<keyword evidence="2" id="KW-0645">Protease</keyword>
<dbReference type="EMBL" id="JBHSEI010000008">
    <property type="protein sequence ID" value="MFC4638993.1"/>
    <property type="molecule type" value="Genomic_DNA"/>
</dbReference>
<protein>
    <submittedName>
        <fullName evidence="2">Aspartyl protease family protein</fullName>
    </submittedName>
</protein>
<evidence type="ECO:0000313" key="3">
    <source>
        <dbReference type="Proteomes" id="UP001595952"/>
    </source>
</evidence>
<dbReference type="InterPro" id="IPR001969">
    <property type="entry name" value="Aspartic_peptidase_AS"/>
</dbReference>
<dbReference type="InterPro" id="IPR001478">
    <property type="entry name" value="PDZ"/>
</dbReference>
<dbReference type="GO" id="GO:0006508">
    <property type="term" value="P:proteolysis"/>
    <property type="evidence" value="ECO:0007669"/>
    <property type="project" value="UniProtKB-KW"/>
</dbReference>
<keyword evidence="3" id="KW-1185">Reference proteome</keyword>
<reference evidence="3" key="1">
    <citation type="journal article" date="2019" name="Int. J. Syst. Evol. Microbiol.">
        <title>The Global Catalogue of Microorganisms (GCM) 10K type strain sequencing project: providing services to taxonomists for standard genome sequencing and annotation.</title>
        <authorList>
            <consortium name="The Broad Institute Genomics Platform"/>
            <consortium name="The Broad Institute Genome Sequencing Center for Infectious Disease"/>
            <person name="Wu L."/>
            <person name="Ma J."/>
        </authorList>
    </citation>
    <scope>NUCLEOTIDE SEQUENCE [LARGE SCALE GENOMIC DNA]</scope>
    <source>
        <strain evidence="3">CCUG 55995</strain>
    </source>
</reference>
<dbReference type="InterPro" id="IPR036034">
    <property type="entry name" value="PDZ_sf"/>
</dbReference>
<accession>A0ABV9IAS9</accession>
<evidence type="ECO:0000259" key="1">
    <source>
        <dbReference type="PROSITE" id="PS50106"/>
    </source>
</evidence>
<dbReference type="PROSITE" id="PS50106">
    <property type="entry name" value="PDZ"/>
    <property type="match status" value="1"/>
</dbReference>
<dbReference type="SUPFAM" id="SSF50630">
    <property type="entry name" value="Acid proteases"/>
    <property type="match status" value="1"/>
</dbReference>
<dbReference type="PROSITE" id="PS00141">
    <property type="entry name" value="ASP_PROTEASE"/>
    <property type="match status" value="1"/>
</dbReference>
<keyword evidence="2" id="KW-0378">Hydrolase</keyword>
<sequence>MTVTELPLRLVHNRPFVRLRYHGPGGAADAWTWLDTGGGALLLGRGLTQELGLAATGTPTEEQGERLTPVEAPMLSAGGRPLPLGVRQVCATDHDWIAPAAFRAPAFLPAPFFQQFTTTFDFPGGLLRLGPVVAGAVRHAAMGASFHEPSGFFTVELEIAGERLNFLLDTGASYSMVSAALWARWHAPFPEWPVESGSYGTAQMTALPFESAAHMIWVPAARLGGTTLTGLGFVTRPPGVFETYLSALTAVPVVGALAGNALRHLCVTLDPAAGQVGLGSGQGAPGLLACGGDLSGLGLCLRHEGERFFVGAVAGAAYPHTRAQVQPGDEVVAVGGRALAGTDLAEAVDALSAAPGETLAVHLRRGERRLNARLPVVALLNAQGTFWA</sequence>
<dbReference type="GO" id="GO:0008233">
    <property type="term" value="F:peptidase activity"/>
    <property type="evidence" value="ECO:0007669"/>
    <property type="project" value="UniProtKB-KW"/>
</dbReference>
<name>A0ABV9IAS9_9DEIO</name>
<feature type="domain" description="PDZ" evidence="1">
    <location>
        <begin position="292"/>
        <end position="366"/>
    </location>
</feature>
<comment type="caution">
    <text evidence="2">The sequence shown here is derived from an EMBL/GenBank/DDBJ whole genome shotgun (WGS) entry which is preliminary data.</text>
</comment>
<dbReference type="Pfam" id="PF13650">
    <property type="entry name" value="Asp_protease_2"/>
    <property type="match status" value="1"/>
</dbReference>
<gene>
    <name evidence="2" type="ORF">ACFO0D_11660</name>
</gene>